<evidence type="ECO:0000313" key="4">
    <source>
        <dbReference type="EMBL" id="AIE83784.1"/>
    </source>
</evidence>
<gene>
    <name evidence="4" type="ORF">OP10G_0416</name>
</gene>
<evidence type="ECO:0000313" key="5">
    <source>
        <dbReference type="Proteomes" id="UP000027982"/>
    </source>
</evidence>
<dbReference type="AlphaFoldDB" id="A0A068NQ91"/>
<dbReference type="InterPro" id="IPR036413">
    <property type="entry name" value="YaeB-like_sf"/>
</dbReference>
<evidence type="ECO:0000259" key="3">
    <source>
        <dbReference type="PROSITE" id="PS51668"/>
    </source>
</evidence>
<dbReference type="HOGENOM" id="CLU_2381888_0_0_0"/>
<dbReference type="PROSITE" id="PS51668">
    <property type="entry name" value="TSAA_2"/>
    <property type="match status" value="1"/>
</dbReference>
<reference evidence="4 5" key="1">
    <citation type="journal article" date="2014" name="PLoS ONE">
        <title>The first complete genome sequence of the class fimbriimonadia in the phylum armatimonadetes.</title>
        <authorList>
            <person name="Hu Z.Y."/>
            <person name="Wang Y.Z."/>
            <person name="Im W.T."/>
            <person name="Wang S.Y."/>
            <person name="Zhao G.P."/>
            <person name="Zheng H.J."/>
            <person name="Quan Z.X."/>
        </authorList>
    </citation>
    <scope>NUCLEOTIDE SEQUENCE [LARGE SCALE GENOMIC DNA]</scope>
    <source>
        <strain evidence="4">Gsoil 348</strain>
    </source>
</reference>
<dbReference type="RefSeq" id="WP_052547469.1">
    <property type="nucleotide sequence ID" value="NZ_CP007139.1"/>
</dbReference>
<evidence type="ECO:0000256" key="2">
    <source>
        <dbReference type="ARBA" id="ARBA00033753"/>
    </source>
</evidence>
<comment type="similarity">
    <text evidence="2">Belongs to the tRNA methyltransferase O family.</text>
</comment>
<dbReference type="STRING" id="661478.OP10G_0416"/>
<feature type="domain" description="TsaA-like" evidence="3">
    <location>
        <begin position="17"/>
        <end position="94"/>
    </location>
</feature>
<proteinExistence type="inferred from homology"/>
<dbReference type="KEGG" id="fgi:OP10G_0416"/>
<name>A0A068NQ91_FIMGI</name>
<protein>
    <recommendedName>
        <fullName evidence="3">TsaA-like domain-containing protein</fullName>
    </recommendedName>
</protein>
<dbReference type="Gene3D" id="2.40.30.70">
    <property type="entry name" value="YaeB-like"/>
    <property type="match status" value="1"/>
</dbReference>
<dbReference type="InterPro" id="IPR023370">
    <property type="entry name" value="TrmO-like_N"/>
</dbReference>
<accession>A0A068NQ91</accession>
<sequence>MEELPIEPVTAEGQIRIEPIGTVRSRVSDQQTGGFELVESVIELRAGFESWLEGLVDYSHLIVVYWLSEQTKAFSQTRPQGNPNVPMIGMFACR</sequence>
<dbReference type="OrthoDB" id="9804309at2"/>
<dbReference type="Proteomes" id="UP000027982">
    <property type="component" value="Chromosome"/>
</dbReference>
<dbReference type="SUPFAM" id="SSF118196">
    <property type="entry name" value="YaeB-like"/>
    <property type="match status" value="1"/>
</dbReference>
<keyword evidence="1" id="KW-0949">S-adenosyl-L-methionine</keyword>
<dbReference type="InterPro" id="IPR036414">
    <property type="entry name" value="YaeB_N_sf"/>
</dbReference>
<dbReference type="EMBL" id="CP007139">
    <property type="protein sequence ID" value="AIE83784.1"/>
    <property type="molecule type" value="Genomic_DNA"/>
</dbReference>
<organism evidence="4 5">
    <name type="scientific">Fimbriimonas ginsengisoli Gsoil 348</name>
    <dbReference type="NCBI Taxonomy" id="661478"/>
    <lineage>
        <taxon>Bacteria</taxon>
        <taxon>Bacillati</taxon>
        <taxon>Armatimonadota</taxon>
        <taxon>Fimbriimonadia</taxon>
        <taxon>Fimbriimonadales</taxon>
        <taxon>Fimbriimonadaceae</taxon>
        <taxon>Fimbriimonas</taxon>
    </lineage>
</organism>
<evidence type="ECO:0000256" key="1">
    <source>
        <dbReference type="ARBA" id="ARBA00022691"/>
    </source>
</evidence>
<keyword evidence="5" id="KW-1185">Reference proteome</keyword>